<reference evidence="4" key="2">
    <citation type="submission" date="2020-04" db="EMBL/GenBank/DDBJ databases">
        <authorList>
            <consortium name="NCBI Genome Project"/>
        </authorList>
    </citation>
    <scope>NUCLEOTIDE SEQUENCE</scope>
    <source>
        <strain evidence="4">CBS 342.82</strain>
    </source>
</reference>
<dbReference type="AlphaFoldDB" id="A0A6J3MG07"/>
<evidence type="ECO:0000313" key="3">
    <source>
        <dbReference type="Proteomes" id="UP000504637"/>
    </source>
</evidence>
<feature type="region of interest" description="Disordered" evidence="1">
    <location>
        <begin position="375"/>
        <end position="394"/>
    </location>
</feature>
<proteinExistence type="predicted"/>
<dbReference type="InterPro" id="IPR036047">
    <property type="entry name" value="F-box-like_dom_sf"/>
</dbReference>
<keyword evidence="3" id="KW-1185">Reference proteome</keyword>
<dbReference type="RefSeq" id="XP_033463834.1">
    <property type="nucleotide sequence ID" value="XM_033600811.1"/>
</dbReference>
<evidence type="ECO:0000256" key="1">
    <source>
        <dbReference type="SAM" id="MobiDB-lite"/>
    </source>
</evidence>
<name>A0A6J3MG07_9PEZI</name>
<evidence type="ECO:0000313" key="4">
    <source>
        <dbReference type="RefSeq" id="XP_033463834.1"/>
    </source>
</evidence>
<feature type="signal peptide" evidence="2">
    <location>
        <begin position="1"/>
        <end position="21"/>
    </location>
</feature>
<feature type="chain" id="PRO_5026672356" description="F-box domain-containing protein" evidence="2">
    <location>
        <begin position="22"/>
        <end position="426"/>
    </location>
</feature>
<feature type="non-terminal residue" evidence="4">
    <location>
        <position position="1"/>
    </location>
</feature>
<evidence type="ECO:0008006" key="5">
    <source>
        <dbReference type="Google" id="ProtNLM"/>
    </source>
</evidence>
<reference evidence="4" key="1">
    <citation type="submission" date="2020-01" db="EMBL/GenBank/DDBJ databases">
        <authorList>
            <consortium name="DOE Joint Genome Institute"/>
            <person name="Haridas S."/>
            <person name="Albert R."/>
            <person name="Binder M."/>
            <person name="Bloem J."/>
            <person name="Labutti K."/>
            <person name="Salamov A."/>
            <person name="Andreopoulos B."/>
            <person name="Baker S.E."/>
            <person name="Barry K."/>
            <person name="Bills G."/>
            <person name="Bluhm B.H."/>
            <person name="Cannon C."/>
            <person name="Castanera R."/>
            <person name="Culley D.E."/>
            <person name="Daum C."/>
            <person name="Ezra D."/>
            <person name="Gonzalez J.B."/>
            <person name="Henrissat B."/>
            <person name="Kuo A."/>
            <person name="Liang C."/>
            <person name="Lipzen A."/>
            <person name="Lutzoni F."/>
            <person name="Magnuson J."/>
            <person name="Mondo S."/>
            <person name="Nolan M."/>
            <person name="Ohm R."/>
            <person name="Pangilinan J."/>
            <person name="Park H.-J."/>
            <person name="Ramirez L."/>
            <person name="Alfaro M."/>
            <person name="Sun H."/>
            <person name="Tritt A."/>
            <person name="Yoshinaga Y."/>
            <person name="Zwiers L.-H."/>
            <person name="Turgeon B.G."/>
            <person name="Goodwin S.B."/>
            <person name="Spatafora J.W."/>
            <person name="Crous P.W."/>
            <person name="Grigoriev I.V."/>
        </authorList>
    </citation>
    <scope>NUCLEOTIDE SEQUENCE</scope>
    <source>
        <strain evidence="4">CBS 342.82</strain>
    </source>
</reference>
<reference evidence="4" key="3">
    <citation type="submission" date="2025-08" db="UniProtKB">
        <authorList>
            <consortium name="RefSeq"/>
        </authorList>
    </citation>
    <scope>IDENTIFICATION</scope>
    <source>
        <strain evidence="4">CBS 342.82</strain>
    </source>
</reference>
<sequence>SIMATSSVTLIDVLNISLLLGQIAPYLPAKSLIDLSSTSRQFRGLIANSPESWRYLNLTTVSCSPAATTSTAQTTDEDMTEDDYYAGPLRGIFSKLHDQSILRNVHTLVLDSMSVPADLIREIVAEDRFNVRILSVREAKHLNMSKLNQLLRYIVRPTRAEGTPKLKALYVFGARSARMVTARVTPREGFLGVMSSAGAQIGAEHSREVSKTTGLRIAHEEDLWYGDTGRVLKRPLSDWPETLQVCKGLIQFDAVLCRGPRHDITKVESKDFLQPTIATVALSPHGCETCQSCPEGPAVFGKSDNTAFPLLGPAPLHSSNVRAAIRPIPGGRGNFPKMILRCEDCLRDRWCEQCNHFWCEDCYSLPNTRSISISTFDQQSPNTTDGTNSAETQLPGQTTKVFSRLCVENCLVMEMMSGAGSNGMWG</sequence>
<keyword evidence="2" id="KW-0732">Signal</keyword>
<accession>A0A6J3MG07</accession>
<dbReference type="SUPFAM" id="SSF81383">
    <property type="entry name" value="F-box domain"/>
    <property type="match status" value="1"/>
</dbReference>
<gene>
    <name evidence="4" type="ORF">K489DRAFT_311835</name>
</gene>
<organism evidence="4">
    <name type="scientific">Dissoconium aciculare CBS 342.82</name>
    <dbReference type="NCBI Taxonomy" id="1314786"/>
    <lineage>
        <taxon>Eukaryota</taxon>
        <taxon>Fungi</taxon>
        <taxon>Dikarya</taxon>
        <taxon>Ascomycota</taxon>
        <taxon>Pezizomycotina</taxon>
        <taxon>Dothideomycetes</taxon>
        <taxon>Dothideomycetidae</taxon>
        <taxon>Mycosphaerellales</taxon>
        <taxon>Dissoconiaceae</taxon>
        <taxon>Dissoconium</taxon>
    </lineage>
</organism>
<dbReference type="GeneID" id="54358611"/>
<dbReference type="OrthoDB" id="5345494at2759"/>
<evidence type="ECO:0000256" key="2">
    <source>
        <dbReference type="SAM" id="SignalP"/>
    </source>
</evidence>
<dbReference type="Proteomes" id="UP000504637">
    <property type="component" value="Unplaced"/>
</dbReference>
<protein>
    <recommendedName>
        <fullName evidence="5">F-box domain-containing protein</fullName>
    </recommendedName>
</protein>